<dbReference type="InterPro" id="IPR003597">
    <property type="entry name" value="Ig_C1-set"/>
</dbReference>
<dbReference type="InterPro" id="IPR050160">
    <property type="entry name" value="MHC/Immunoglobulin"/>
</dbReference>
<evidence type="ECO:0000256" key="2">
    <source>
        <dbReference type="ARBA" id="ARBA00023319"/>
    </source>
</evidence>
<keyword evidence="3" id="KW-1133">Transmembrane helix</keyword>
<dbReference type="Pfam" id="PF07654">
    <property type="entry name" value="C1-set"/>
    <property type="match status" value="1"/>
</dbReference>
<sequence length="256" mass="29410">MNIGFIDIQLKEVFALGNVFVSSYGAALAFGSGTALVVLVVCNCEYRETVFWKWYNPECVRRKRCKTPKVSIYRSSKQEVEEHNFISLVCVARDFYPEHVKIKWLVNDVERVNLYEPVPQKTSDGSSYSTSKRLTLTRSEYFNPESKFECQAAFPNYTISRAEVRGEKDCSISKETYTIHINQGKISYIMILCKSGLYALVVLALLWRKKLLLMDIADASQLLMRLSELLGKKPLGSYRTGKTGYSRWRHIPVIEQ</sequence>
<feature type="non-terminal residue" evidence="5">
    <location>
        <position position="256"/>
    </location>
</feature>
<keyword evidence="3" id="KW-0812">Transmembrane</keyword>
<dbReference type="Proteomes" id="UP001176940">
    <property type="component" value="Unassembled WGS sequence"/>
</dbReference>
<keyword evidence="3" id="KW-0472">Membrane</keyword>
<dbReference type="PANTHER" id="PTHR19944:SF98">
    <property type="entry name" value="IG-LIKE DOMAIN-CONTAINING PROTEIN"/>
    <property type="match status" value="1"/>
</dbReference>
<gene>
    <name evidence="5" type="ORF">RIMI_LOCUS14197545</name>
</gene>
<protein>
    <recommendedName>
        <fullName evidence="4">Ig-like domain-containing protein</fullName>
    </recommendedName>
</protein>
<proteinExistence type="predicted"/>
<evidence type="ECO:0000313" key="5">
    <source>
        <dbReference type="EMBL" id="CAJ0953149.1"/>
    </source>
</evidence>
<keyword evidence="1" id="KW-1015">Disulfide bond</keyword>
<evidence type="ECO:0000259" key="4">
    <source>
        <dbReference type="PROSITE" id="PS50835"/>
    </source>
</evidence>
<feature type="domain" description="Ig-like" evidence="4">
    <location>
        <begin position="68"/>
        <end position="160"/>
    </location>
</feature>
<keyword evidence="6" id="KW-1185">Reference proteome</keyword>
<dbReference type="PANTHER" id="PTHR19944">
    <property type="entry name" value="MHC CLASS II-RELATED"/>
    <property type="match status" value="1"/>
</dbReference>
<feature type="transmembrane region" description="Helical" evidence="3">
    <location>
        <begin position="186"/>
        <end position="207"/>
    </location>
</feature>
<comment type="caution">
    <text evidence="5">The sequence shown here is derived from an EMBL/GenBank/DDBJ whole genome shotgun (WGS) entry which is preliminary data.</text>
</comment>
<dbReference type="InterPro" id="IPR036179">
    <property type="entry name" value="Ig-like_dom_sf"/>
</dbReference>
<name>A0ABN9LX43_9NEOB</name>
<evidence type="ECO:0000256" key="3">
    <source>
        <dbReference type="SAM" id="Phobius"/>
    </source>
</evidence>
<organism evidence="5 6">
    <name type="scientific">Ranitomeya imitator</name>
    <name type="common">mimic poison frog</name>
    <dbReference type="NCBI Taxonomy" id="111125"/>
    <lineage>
        <taxon>Eukaryota</taxon>
        <taxon>Metazoa</taxon>
        <taxon>Chordata</taxon>
        <taxon>Craniata</taxon>
        <taxon>Vertebrata</taxon>
        <taxon>Euteleostomi</taxon>
        <taxon>Amphibia</taxon>
        <taxon>Batrachia</taxon>
        <taxon>Anura</taxon>
        <taxon>Neobatrachia</taxon>
        <taxon>Hyloidea</taxon>
        <taxon>Dendrobatidae</taxon>
        <taxon>Dendrobatinae</taxon>
        <taxon>Ranitomeya</taxon>
    </lineage>
</organism>
<evidence type="ECO:0000256" key="1">
    <source>
        <dbReference type="ARBA" id="ARBA00023157"/>
    </source>
</evidence>
<dbReference type="EMBL" id="CAUEEQ010036272">
    <property type="protein sequence ID" value="CAJ0953149.1"/>
    <property type="molecule type" value="Genomic_DNA"/>
</dbReference>
<dbReference type="InterPro" id="IPR013783">
    <property type="entry name" value="Ig-like_fold"/>
</dbReference>
<keyword evidence="2" id="KW-0393">Immunoglobulin domain</keyword>
<reference evidence="5" key="1">
    <citation type="submission" date="2023-07" db="EMBL/GenBank/DDBJ databases">
        <authorList>
            <person name="Stuckert A."/>
        </authorList>
    </citation>
    <scope>NUCLEOTIDE SEQUENCE</scope>
</reference>
<dbReference type="Gene3D" id="2.60.40.10">
    <property type="entry name" value="Immunoglobulins"/>
    <property type="match status" value="1"/>
</dbReference>
<dbReference type="SUPFAM" id="SSF48726">
    <property type="entry name" value="Immunoglobulin"/>
    <property type="match status" value="1"/>
</dbReference>
<dbReference type="SMART" id="SM00407">
    <property type="entry name" value="IGc1"/>
    <property type="match status" value="1"/>
</dbReference>
<evidence type="ECO:0000313" key="6">
    <source>
        <dbReference type="Proteomes" id="UP001176940"/>
    </source>
</evidence>
<accession>A0ABN9LX43</accession>
<dbReference type="InterPro" id="IPR007110">
    <property type="entry name" value="Ig-like_dom"/>
</dbReference>
<dbReference type="PROSITE" id="PS50835">
    <property type="entry name" value="IG_LIKE"/>
    <property type="match status" value="1"/>
</dbReference>